<dbReference type="CDD" id="cd04481">
    <property type="entry name" value="RPA1_DBD_B_like"/>
    <property type="match status" value="1"/>
</dbReference>
<dbReference type="PANTHER" id="PTHR47165">
    <property type="entry name" value="OS03G0429900 PROTEIN"/>
    <property type="match status" value="1"/>
</dbReference>
<dbReference type="AlphaFoldDB" id="A0AAD8MQ76"/>
<reference evidence="2" key="2">
    <citation type="submission" date="2023-05" db="EMBL/GenBank/DDBJ databases">
        <authorList>
            <person name="Schelkunov M.I."/>
        </authorList>
    </citation>
    <scope>NUCLEOTIDE SEQUENCE</scope>
    <source>
        <strain evidence="2">Hsosn_3</strain>
        <tissue evidence="2">Leaf</tissue>
    </source>
</reference>
<accession>A0AAD8MQ76</accession>
<comment type="caution">
    <text evidence="2">The sequence shown here is derived from an EMBL/GenBank/DDBJ whole genome shotgun (WGS) entry which is preliminary data.</text>
</comment>
<reference evidence="2" key="1">
    <citation type="submission" date="2023-02" db="EMBL/GenBank/DDBJ databases">
        <title>Genome of toxic invasive species Heracleum sosnowskyi carries increased number of genes despite the absence of recent whole-genome duplications.</title>
        <authorList>
            <person name="Schelkunov M."/>
            <person name="Shtratnikova V."/>
            <person name="Makarenko M."/>
            <person name="Klepikova A."/>
            <person name="Omelchenko D."/>
            <person name="Novikova G."/>
            <person name="Obukhova E."/>
            <person name="Bogdanov V."/>
            <person name="Penin A."/>
            <person name="Logacheva M."/>
        </authorList>
    </citation>
    <scope>NUCLEOTIDE SEQUENCE</scope>
    <source>
        <strain evidence="2">Hsosn_3</strain>
        <tissue evidence="2">Leaf</tissue>
    </source>
</reference>
<name>A0AAD8MQ76_9APIA</name>
<evidence type="ECO:0000313" key="2">
    <source>
        <dbReference type="EMBL" id="KAK1380987.1"/>
    </source>
</evidence>
<dbReference type="InterPro" id="IPR013955">
    <property type="entry name" value="Rep_factor-A_C"/>
</dbReference>
<dbReference type="Proteomes" id="UP001237642">
    <property type="component" value="Unassembled WGS sequence"/>
</dbReference>
<dbReference type="InterPro" id="IPR011009">
    <property type="entry name" value="Kinase-like_dom_sf"/>
</dbReference>
<dbReference type="SUPFAM" id="SSF56112">
    <property type="entry name" value="Protein kinase-like (PK-like)"/>
    <property type="match status" value="1"/>
</dbReference>
<dbReference type="InterPro" id="IPR012340">
    <property type="entry name" value="NA-bd_OB-fold"/>
</dbReference>
<dbReference type="Pfam" id="PF08646">
    <property type="entry name" value="Rep_fac-A_C"/>
    <property type="match status" value="1"/>
</dbReference>
<dbReference type="EMBL" id="JAUIZM010000006">
    <property type="protein sequence ID" value="KAK1380987.1"/>
    <property type="molecule type" value="Genomic_DNA"/>
</dbReference>
<organism evidence="2 3">
    <name type="scientific">Heracleum sosnowskyi</name>
    <dbReference type="NCBI Taxonomy" id="360622"/>
    <lineage>
        <taxon>Eukaryota</taxon>
        <taxon>Viridiplantae</taxon>
        <taxon>Streptophyta</taxon>
        <taxon>Embryophyta</taxon>
        <taxon>Tracheophyta</taxon>
        <taxon>Spermatophyta</taxon>
        <taxon>Magnoliopsida</taxon>
        <taxon>eudicotyledons</taxon>
        <taxon>Gunneridae</taxon>
        <taxon>Pentapetalae</taxon>
        <taxon>asterids</taxon>
        <taxon>campanulids</taxon>
        <taxon>Apiales</taxon>
        <taxon>Apiaceae</taxon>
        <taxon>Apioideae</taxon>
        <taxon>apioid superclade</taxon>
        <taxon>Tordylieae</taxon>
        <taxon>Tordyliinae</taxon>
        <taxon>Heracleum</taxon>
    </lineage>
</organism>
<dbReference type="Gene3D" id="2.40.50.140">
    <property type="entry name" value="Nucleic acid-binding proteins"/>
    <property type="match status" value="4"/>
</dbReference>
<dbReference type="Gene3D" id="1.10.510.10">
    <property type="entry name" value="Transferase(Phosphotransferase) domain 1"/>
    <property type="match status" value="1"/>
</dbReference>
<sequence>MELNKYESIKNLNSSTYNWQTRVRLQSFWKGINRQRQEYYGINMIFIDDSNSRIHGFASKKYFEDLFEKLVVDMVGKVENLQEIIRTTKNNQETIRLKFDLSDGRFRVKVIFFDAFAIEIEEAFKKMDVRDIFVIISCAKVGRYKGAPNLTNYPATRVFINPNHYSLVELKEKSSLHHLQLGLHHRFVMVRVQGPDPKGLKMRRHAFHHYNSGKTTLSVSGMLVPSSLFDPAIAKQILGDIDASLTGSAFVLTVPSVIEPFLSNRDNLAHVCELFSGVVPYTDLRAEAHAHTVLEMNYTEQQLTAAVASEGLRPVLAGHESGVPQRILSMIERCWDTNPQNRPSFDEIVIVLDSILAKNVSKVLEEEKIPPVTSLISPAPETTILRPYQESVNWFSQVRTETARNCRNTQVPGWIVNKPHHINFSIKKTFKLVKELGGQWMCKSQKSNPRKEFDVVTVKKLDEKSKWYYAQCIDCEIEIIRDKGIYSCTKCPRIFPYPEKRFRLCTICSDQTGSMVVIFPNSEVTRFIDKTVVDIHFDCLKEEDEENFPEILRTFVNQKYTITLQITQDNLNKGSTVYEAKEIMESHDITDTFDPHEKIKMEIQDDSQLKDLEEEYINNETPQTGNSSNTKKRARTNVQPVLFDANDDVELKGLKNIKKEKKNRIHAFIPGLCFEKLEEKITVGNVHNIKNFIVQPYKPTDIYRCLRNDKQLIFSRDTEVEDLEDNGTTIPIIFFDFVDHNEINSLSNQKTYLAVRGRYRYHPTEFIERIHVCKHCPRTVPHPEKRYTINVVAYDATGTMDIILGDREVRTLLGKRARDIINEAMSPGARNSRIYALENMLSTTLKTLVSMASELSEAEE</sequence>
<gene>
    <name evidence="2" type="ORF">POM88_027731</name>
</gene>
<keyword evidence="3" id="KW-1185">Reference proteome</keyword>
<dbReference type="SUPFAM" id="SSF50249">
    <property type="entry name" value="Nucleic acid-binding proteins"/>
    <property type="match status" value="3"/>
</dbReference>
<protein>
    <recommendedName>
        <fullName evidence="1">Replication factor A C-terminal domain-containing protein</fullName>
    </recommendedName>
</protein>
<proteinExistence type="predicted"/>
<feature type="domain" description="Replication factor A C-terminal" evidence="1">
    <location>
        <begin position="457"/>
        <end position="574"/>
    </location>
</feature>
<evidence type="ECO:0000259" key="1">
    <source>
        <dbReference type="Pfam" id="PF08646"/>
    </source>
</evidence>
<evidence type="ECO:0000313" key="3">
    <source>
        <dbReference type="Proteomes" id="UP001237642"/>
    </source>
</evidence>
<dbReference type="PANTHER" id="PTHR47165:SF4">
    <property type="entry name" value="OS03G0429900 PROTEIN"/>
    <property type="match status" value="1"/>
</dbReference>